<feature type="binding site" evidence="3">
    <location>
        <position position="274"/>
    </location>
    <ligand>
        <name>NAD(+)</name>
        <dbReference type="ChEBI" id="CHEBI:57540"/>
    </ligand>
</feature>
<gene>
    <name evidence="6" type="ORF">C725_0990</name>
</gene>
<feature type="binding site" evidence="3">
    <location>
        <position position="119"/>
    </location>
    <ligand>
        <name>NAD(+)</name>
        <dbReference type="ChEBI" id="CHEBI:57540"/>
    </ligand>
</feature>
<name>M2U7P5_9SPHN</name>
<evidence type="ECO:0000313" key="6">
    <source>
        <dbReference type="EMBL" id="EMD84018.1"/>
    </source>
</evidence>
<evidence type="ECO:0000256" key="2">
    <source>
        <dbReference type="PIRSR" id="PIRSR000105-1"/>
    </source>
</evidence>
<dbReference type="Pfam" id="PF00725">
    <property type="entry name" value="3HCDH"/>
    <property type="match status" value="1"/>
</dbReference>
<dbReference type="InterPro" id="IPR006176">
    <property type="entry name" value="3-OHacyl-CoA_DH_NAD-bd"/>
</dbReference>
<dbReference type="GO" id="GO:0016616">
    <property type="term" value="F:oxidoreductase activity, acting on the CH-OH group of donors, NAD or NADP as acceptor"/>
    <property type="evidence" value="ECO:0007669"/>
    <property type="project" value="InterPro"/>
</dbReference>
<keyword evidence="3" id="KW-0520">NAD</keyword>
<dbReference type="SUPFAM" id="SSF48179">
    <property type="entry name" value="6-phosphogluconate dehydrogenase C-terminal domain-like"/>
    <property type="match status" value="1"/>
</dbReference>
<accession>M2U7P5</accession>
<dbReference type="InterPro" id="IPR022694">
    <property type="entry name" value="3-OHacyl-CoA_DH"/>
</dbReference>
<dbReference type="InterPro" id="IPR006108">
    <property type="entry name" value="3HC_DH_C"/>
</dbReference>
<dbReference type="AlphaFoldDB" id="M2U7P5"/>
<evidence type="ECO:0000259" key="4">
    <source>
        <dbReference type="Pfam" id="PF00725"/>
    </source>
</evidence>
<keyword evidence="1" id="KW-0560">Oxidoreductase</keyword>
<dbReference type="PATRIC" id="fig|1234595.3.peg.991"/>
<dbReference type="InterPro" id="IPR036291">
    <property type="entry name" value="NAD(P)-bd_dom_sf"/>
</dbReference>
<dbReference type="GO" id="GO:0070403">
    <property type="term" value="F:NAD+ binding"/>
    <property type="evidence" value="ECO:0007669"/>
    <property type="project" value="InterPro"/>
</dbReference>
<feature type="binding site" evidence="3">
    <location>
        <position position="99"/>
    </location>
    <ligand>
        <name>NAD(+)</name>
        <dbReference type="ChEBI" id="CHEBI:57540"/>
    </ligand>
</feature>
<dbReference type="Gene3D" id="1.10.1040.10">
    <property type="entry name" value="N-(1-d-carboxylethyl)-l-norvaline Dehydrogenase, domain 2"/>
    <property type="match status" value="1"/>
</dbReference>
<evidence type="ECO:0000256" key="3">
    <source>
        <dbReference type="PIRSR" id="PIRSR000105-2"/>
    </source>
</evidence>
<protein>
    <submittedName>
        <fullName evidence="6">3-hydroxybutyryl-CoA dehydrogenase</fullName>
    </submittedName>
</protein>
<feature type="domain" description="3-hydroxyacyl-CoA dehydrogenase NAD binding" evidence="5">
    <location>
        <begin position="8"/>
        <end position="183"/>
    </location>
</feature>
<dbReference type="InterPro" id="IPR008927">
    <property type="entry name" value="6-PGluconate_DH-like_C_sf"/>
</dbReference>
<reference evidence="6 7" key="1">
    <citation type="journal article" date="2013" name="Genome Announc.">
        <title>Draft Genome Sequence of Strain JLT2015T, Belonging to the Family Sphingomonadaceae of the Alphaproteobacteria.</title>
        <authorList>
            <person name="Tang K."/>
            <person name="Liu K."/>
            <person name="Li S."/>
            <person name="Jiao N."/>
        </authorList>
    </citation>
    <scope>NUCLEOTIDE SEQUENCE [LARGE SCALE GENOMIC DNA]</scope>
    <source>
        <strain evidence="6 7">JLT2015</strain>
    </source>
</reference>
<evidence type="ECO:0000259" key="5">
    <source>
        <dbReference type="Pfam" id="PF02737"/>
    </source>
</evidence>
<sequence>METIMQSIGIIGAGQMGNGIAQVAASAGYDVILSDLDMARAETGKASAEKNLKRMVAKEKISAADAEAALGRIVLTADNADLSGCDLVIEAATENEAVKRKIFEGLTLKDGAVLASNTSSISITGLGTAAPDAARFLGLHFFNPVPVMSLVEIIPGLATSEDTVGIVRDFCQRIGKDPIEAADRPAFIVNRVLCPMLNEAIFALGEGIGSVEDIDKGLMLGANHPMGPLTLSDFVGLDTLHAIMRVMQEQTGDPKYRPAPLLTKYVEAGWYGRKSGRGFYDYSGDAPIPTR</sequence>
<dbReference type="GO" id="GO:0006631">
    <property type="term" value="P:fatty acid metabolic process"/>
    <property type="evidence" value="ECO:0007669"/>
    <property type="project" value="InterPro"/>
</dbReference>
<dbReference type="Pfam" id="PF02737">
    <property type="entry name" value="3HCDH_N"/>
    <property type="match status" value="1"/>
</dbReference>
<evidence type="ECO:0000313" key="7">
    <source>
        <dbReference type="Proteomes" id="UP000011717"/>
    </source>
</evidence>
<dbReference type="SUPFAM" id="SSF51735">
    <property type="entry name" value="NAD(P)-binding Rossmann-fold domains"/>
    <property type="match status" value="1"/>
</dbReference>
<evidence type="ECO:0000256" key="1">
    <source>
        <dbReference type="ARBA" id="ARBA00023002"/>
    </source>
</evidence>
<dbReference type="FunFam" id="3.40.50.720:FF:000009">
    <property type="entry name" value="Fatty oxidation complex, alpha subunit"/>
    <property type="match status" value="1"/>
</dbReference>
<comment type="caution">
    <text evidence="6">The sequence shown here is derived from an EMBL/GenBank/DDBJ whole genome shotgun (WGS) entry which is preliminary data.</text>
</comment>
<organism evidence="6 7">
    <name type="scientific">Pacificimonas flava</name>
    <dbReference type="NCBI Taxonomy" id="1234595"/>
    <lineage>
        <taxon>Bacteria</taxon>
        <taxon>Pseudomonadati</taxon>
        <taxon>Pseudomonadota</taxon>
        <taxon>Alphaproteobacteria</taxon>
        <taxon>Sphingomonadales</taxon>
        <taxon>Sphingosinicellaceae</taxon>
        <taxon>Pacificimonas</taxon>
    </lineage>
</organism>
<feature type="domain" description="3-hydroxyacyl-CoA dehydrogenase C-terminal" evidence="4">
    <location>
        <begin position="187"/>
        <end position="282"/>
    </location>
</feature>
<feature type="binding site" evidence="3">
    <location>
        <position position="143"/>
    </location>
    <ligand>
        <name>NAD(+)</name>
        <dbReference type="ChEBI" id="CHEBI:57540"/>
    </ligand>
</feature>
<dbReference type="PIRSF" id="PIRSF000105">
    <property type="entry name" value="HCDH"/>
    <property type="match status" value="1"/>
</dbReference>
<dbReference type="PANTHER" id="PTHR48075:SF5">
    <property type="entry name" value="3-HYDROXYBUTYRYL-COA DEHYDROGENASE"/>
    <property type="match status" value="1"/>
</dbReference>
<feature type="binding site" evidence="3">
    <location>
        <begin position="12"/>
        <end position="17"/>
    </location>
    <ligand>
        <name>NAD(+)</name>
        <dbReference type="ChEBI" id="CHEBI:57540"/>
    </ligand>
</feature>
<dbReference type="Proteomes" id="UP000011717">
    <property type="component" value="Unassembled WGS sequence"/>
</dbReference>
<feature type="binding site" evidence="3">
    <location>
        <position position="35"/>
    </location>
    <ligand>
        <name>NAD(+)</name>
        <dbReference type="ChEBI" id="CHEBI:57540"/>
    </ligand>
</feature>
<dbReference type="PANTHER" id="PTHR48075">
    <property type="entry name" value="3-HYDROXYACYL-COA DEHYDROGENASE FAMILY PROTEIN"/>
    <property type="match status" value="1"/>
</dbReference>
<dbReference type="Gene3D" id="3.40.50.720">
    <property type="entry name" value="NAD(P)-binding Rossmann-like Domain"/>
    <property type="match status" value="1"/>
</dbReference>
<dbReference type="InterPro" id="IPR013328">
    <property type="entry name" value="6PGD_dom2"/>
</dbReference>
<proteinExistence type="predicted"/>
<keyword evidence="7" id="KW-1185">Reference proteome</keyword>
<dbReference type="EMBL" id="AMRV01000002">
    <property type="protein sequence ID" value="EMD84018.1"/>
    <property type="molecule type" value="Genomic_DNA"/>
</dbReference>
<feature type="site" description="Important for catalytic activity" evidence="2">
    <location>
        <position position="140"/>
    </location>
</feature>
<feature type="binding site" evidence="3">
    <location>
        <position position="94"/>
    </location>
    <ligand>
        <name>NAD(+)</name>
        <dbReference type="ChEBI" id="CHEBI:57540"/>
    </ligand>
</feature>